<organism evidence="19 20">
    <name type="scientific">Panagrellus redivivus</name>
    <name type="common">Microworm</name>
    <dbReference type="NCBI Taxonomy" id="6233"/>
    <lineage>
        <taxon>Eukaryota</taxon>
        <taxon>Metazoa</taxon>
        <taxon>Ecdysozoa</taxon>
        <taxon>Nematoda</taxon>
        <taxon>Chromadorea</taxon>
        <taxon>Rhabditida</taxon>
        <taxon>Tylenchina</taxon>
        <taxon>Panagrolaimomorpha</taxon>
        <taxon>Panagrolaimoidea</taxon>
        <taxon>Panagrolaimidae</taxon>
        <taxon>Panagrellus</taxon>
    </lineage>
</organism>
<evidence type="ECO:0000256" key="6">
    <source>
        <dbReference type="ARBA" id="ARBA00004656"/>
    </source>
</evidence>
<keyword evidence="14" id="KW-0539">Nucleus</keyword>
<evidence type="ECO:0000256" key="11">
    <source>
        <dbReference type="ARBA" id="ARBA00023136"/>
    </source>
</evidence>
<dbReference type="GO" id="GO:0005634">
    <property type="term" value="C:nucleus"/>
    <property type="evidence" value="ECO:0007669"/>
    <property type="project" value="UniProtKB-SubCell"/>
</dbReference>
<evidence type="ECO:0000256" key="2">
    <source>
        <dbReference type="ARBA" id="ARBA00004138"/>
    </source>
</evidence>
<evidence type="ECO:0000256" key="5">
    <source>
        <dbReference type="ARBA" id="ARBA00004514"/>
    </source>
</evidence>
<reference evidence="20" key="2">
    <citation type="submission" date="2020-10" db="UniProtKB">
        <authorList>
            <consortium name="WormBaseParasite"/>
        </authorList>
    </citation>
    <scope>IDENTIFICATION</scope>
</reference>
<dbReference type="InterPro" id="IPR032035">
    <property type="entry name" value="Folliculin_DENN"/>
</dbReference>
<evidence type="ECO:0000256" key="7">
    <source>
        <dbReference type="ARBA" id="ARBA00009987"/>
    </source>
</evidence>
<dbReference type="Pfam" id="PF11704">
    <property type="entry name" value="Folliculin"/>
    <property type="match status" value="1"/>
</dbReference>
<accession>A0A7E4V0V6</accession>
<evidence type="ECO:0000256" key="13">
    <source>
        <dbReference type="ARBA" id="ARBA00023228"/>
    </source>
</evidence>
<feature type="region of interest" description="Disordered" evidence="16">
    <location>
        <begin position="148"/>
        <end position="167"/>
    </location>
</feature>
<dbReference type="GO" id="GO:0005813">
    <property type="term" value="C:centrosome"/>
    <property type="evidence" value="ECO:0007669"/>
    <property type="project" value="UniProtKB-SubCell"/>
</dbReference>
<evidence type="ECO:0000256" key="12">
    <source>
        <dbReference type="ARBA" id="ARBA00023212"/>
    </source>
</evidence>
<reference evidence="19" key="1">
    <citation type="journal article" date="2013" name="Genetics">
        <title>The draft genome and transcriptome of Panagrellus redivivus are shaped by the harsh demands of a free-living lifestyle.</title>
        <authorList>
            <person name="Srinivasan J."/>
            <person name="Dillman A.R."/>
            <person name="Macchietto M.G."/>
            <person name="Heikkinen L."/>
            <person name="Lakso M."/>
            <person name="Fracchia K.M."/>
            <person name="Antoshechkin I."/>
            <person name="Mortazavi A."/>
            <person name="Wong G."/>
            <person name="Sternberg P.W."/>
        </authorList>
    </citation>
    <scope>NUCLEOTIDE SEQUENCE [LARGE SCALE GENOMIC DNA]</scope>
    <source>
        <strain evidence="19">MT8872</strain>
    </source>
</reference>
<comment type="similarity">
    <text evidence="7">Belongs to the folliculin family.</text>
</comment>
<keyword evidence="13" id="KW-0458">Lysosome</keyword>
<keyword evidence="9" id="KW-0343">GTPase activation</keyword>
<keyword evidence="11" id="KW-0472">Membrane</keyword>
<evidence type="ECO:0000256" key="8">
    <source>
        <dbReference type="ARBA" id="ARBA00021824"/>
    </source>
</evidence>
<feature type="domain" description="Folliculin/SMCR8 longin" evidence="17">
    <location>
        <begin position="114"/>
        <end position="300"/>
    </location>
</feature>
<dbReference type="PANTHER" id="PTHR31441">
    <property type="entry name" value="FOLLICULIN FAMILY MEMBER"/>
    <property type="match status" value="1"/>
</dbReference>
<evidence type="ECO:0000256" key="10">
    <source>
        <dbReference type="ARBA" id="ARBA00022490"/>
    </source>
</evidence>
<evidence type="ECO:0000313" key="20">
    <source>
        <dbReference type="WBParaSite" id="Pan_g15214.t1"/>
    </source>
</evidence>
<feature type="domain" description="Folliculin DENN" evidence="18">
    <location>
        <begin position="345"/>
        <end position="528"/>
    </location>
</feature>
<keyword evidence="12" id="KW-0206">Cytoskeleton</keyword>
<dbReference type="Proteomes" id="UP000492821">
    <property type="component" value="Unassembled WGS sequence"/>
</dbReference>
<feature type="region of interest" description="Disordered" evidence="16">
    <location>
        <begin position="603"/>
        <end position="634"/>
    </location>
</feature>
<name>A0A7E4V0V6_PANRE</name>
<evidence type="ECO:0000259" key="17">
    <source>
        <dbReference type="Pfam" id="PF11704"/>
    </source>
</evidence>
<feature type="compositionally biased region" description="Polar residues" evidence="16">
    <location>
        <begin position="603"/>
        <end position="612"/>
    </location>
</feature>
<dbReference type="GO" id="GO:0005096">
    <property type="term" value="F:GTPase activator activity"/>
    <property type="evidence" value="ECO:0007669"/>
    <property type="project" value="UniProtKB-KW"/>
</dbReference>
<dbReference type="GO" id="GO:0005765">
    <property type="term" value="C:lysosomal membrane"/>
    <property type="evidence" value="ECO:0007669"/>
    <property type="project" value="UniProtKB-SubCell"/>
</dbReference>
<dbReference type="Gene3D" id="3.40.50.12430">
    <property type="match status" value="1"/>
</dbReference>
<evidence type="ECO:0000256" key="15">
    <source>
        <dbReference type="ARBA" id="ARBA00023273"/>
    </source>
</evidence>
<dbReference type="GO" id="GO:0005819">
    <property type="term" value="C:spindle"/>
    <property type="evidence" value="ECO:0007669"/>
    <property type="project" value="UniProtKB-SubCell"/>
</dbReference>
<proteinExistence type="inferred from homology"/>
<evidence type="ECO:0000256" key="4">
    <source>
        <dbReference type="ARBA" id="ARBA00004300"/>
    </source>
</evidence>
<feature type="region of interest" description="Disordered" evidence="16">
    <location>
        <begin position="26"/>
        <end position="45"/>
    </location>
</feature>
<dbReference type="GO" id="GO:0005829">
    <property type="term" value="C:cytosol"/>
    <property type="evidence" value="ECO:0007669"/>
    <property type="project" value="UniProtKB-SubCell"/>
</dbReference>
<evidence type="ECO:0000256" key="9">
    <source>
        <dbReference type="ARBA" id="ARBA00022468"/>
    </source>
</evidence>
<evidence type="ECO:0000256" key="3">
    <source>
        <dbReference type="ARBA" id="ARBA00004186"/>
    </source>
</evidence>
<dbReference type="InterPro" id="IPR021713">
    <property type="entry name" value="Folliculin"/>
</dbReference>
<sequence length="657" mass="73006">MALCHFCEEHGPRVVMTTQALKRTGIQRHANVDEDEEKGEKKKEEPRYKMDILSVNEFGKVDFDTIPQITDEDVVFASWDRTIELVDDESRCEACSSVGPNASHIANDYLAGRSYVTTQTAINEDAYAVTQSVCFKAHNTQNLLPLTLTSLEDDEPTPSTSESSKTEDGEGIIFFGKAQDKYTAVGRMFALKDAKSRGFKRRYGLLCISQNHQLLTWKFKDIMVEVNMTADLLKLSAEKVHDCEQEIDKDQVIRSGQVLGWIQGHEQPKIEYDTSRSFTKIVGNEEAFFTLHRDCVSILQILLKPDATMKFDGMSNLSVSRYVERAAEAMAIAATEDFAVISKKIEQPELKAILIHLVRGGQMICQCDYAPVRSKFLFAFSVLLPNTLVDIASDQRKYCIEKNLLGVDECVPLPTPEQYDLVIIKLVKTYENECYGVADFDVNVVRLPEEQLEPVPSVVSKYLGALENEIAHTTTSILHKALTTIKEEFMTLVTSISSTYPTTARIAALLKVHSKPVTDLHVYQFWKLAKLRVPRNGKLISISEEPSFPSKPIQDDLPTTRKVSASIPIPARKSVCEDDVGFSTLSSSMPSVFSSTNSLPIGTPSTGSFAQTSPLSSNPSSAPDSSRRGSFLNSVENSEVLDQCRPVSDDDLFATSG</sequence>
<dbReference type="InterPro" id="IPR037520">
    <property type="entry name" value="Folliculin/SMCR8_longin"/>
</dbReference>
<keyword evidence="15" id="KW-0966">Cell projection</keyword>
<evidence type="ECO:0000313" key="19">
    <source>
        <dbReference type="Proteomes" id="UP000492821"/>
    </source>
</evidence>
<evidence type="ECO:0000256" key="14">
    <source>
        <dbReference type="ARBA" id="ARBA00023242"/>
    </source>
</evidence>
<evidence type="ECO:0000256" key="1">
    <source>
        <dbReference type="ARBA" id="ARBA00004123"/>
    </source>
</evidence>
<evidence type="ECO:0000256" key="16">
    <source>
        <dbReference type="SAM" id="MobiDB-lite"/>
    </source>
</evidence>
<dbReference type="GO" id="GO:1904263">
    <property type="term" value="P:positive regulation of TORC1 signaling"/>
    <property type="evidence" value="ECO:0007669"/>
    <property type="project" value="TreeGrafter"/>
</dbReference>
<keyword evidence="19" id="KW-1185">Reference proteome</keyword>
<dbReference type="WBParaSite" id="Pan_g15214.t1">
    <property type="protein sequence ID" value="Pan_g15214.t1"/>
    <property type="gene ID" value="Pan_g15214"/>
</dbReference>
<feature type="compositionally biased region" description="Low complexity" evidence="16">
    <location>
        <begin position="613"/>
        <end position="624"/>
    </location>
</feature>
<dbReference type="GO" id="GO:0005929">
    <property type="term" value="C:cilium"/>
    <property type="evidence" value="ECO:0007669"/>
    <property type="project" value="UniProtKB-SubCell"/>
</dbReference>
<comment type="subcellular location">
    <subcellularLocation>
        <location evidence="2">Cell projection</location>
        <location evidence="2">Cilium</location>
    </subcellularLocation>
    <subcellularLocation>
        <location evidence="4">Cytoplasm</location>
        <location evidence="4">Cytoskeleton</location>
        <location evidence="4">Microtubule organizing center</location>
        <location evidence="4">Centrosome</location>
    </subcellularLocation>
    <subcellularLocation>
        <location evidence="3">Cytoplasm</location>
        <location evidence="3">Cytoskeleton</location>
        <location evidence="3">Spindle</location>
    </subcellularLocation>
    <subcellularLocation>
        <location evidence="5">Cytoplasm</location>
        <location evidence="5">Cytosol</location>
    </subcellularLocation>
    <subcellularLocation>
        <location evidence="6">Lysosome membrane</location>
    </subcellularLocation>
    <subcellularLocation>
        <location evidence="1">Nucleus</location>
    </subcellularLocation>
</comment>
<keyword evidence="10" id="KW-0963">Cytoplasm</keyword>
<evidence type="ECO:0000259" key="18">
    <source>
        <dbReference type="Pfam" id="PF16692"/>
    </source>
</evidence>
<dbReference type="Pfam" id="PF16692">
    <property type="entry name" value="Folliculin_C"/>
    <property type="match status" value="1"/>
</dbReference>
<dbReference type="PANTHER" id="PTHR31441:SF2">
    <property type="entry name" value="FOLLICULIN"/>
    <property type="match status" value="1"/>
</dbReference>
<dbReference type="AlphaFoldDB" id="A0A7E4V0V6"/>
<protein>
    <recommendedName>
        <fullName evidence="8">Folliculin</fullName>
    </recommendedName>
</protein>